<name>A0A9P3GGH3_9APHY</name>
<feature type="compositionally biased region" description="Polar residues" evidence="1">
    <location>
        <begin position="431"/>
        <end position="445"/>
    </location>
</feature>
<proteinExistence type="predicted"/>
<dbReference type="InterPro" id="IPR052660">
    <property type="entry name" value="Erythrocyte_Invasion_ImmMod"/>
</dbReference>
<feature type="compositionally biased region" description="Basic and acidic residues" evidence="1">
    <location>
        <begin position="664"/>
        <end position="674"/>
    </location>
</feature>
<keyword evidence="2" id="KW-0472">Membrane</keyword>
<feature type="compositionally biased region" description="Low complexity" evidence="1">
    <location>
        <begin position="68"/>
        <end position="137"/>
    </location>
</feature>
<feature type="region of interest" description="Disordered" evidence="1">
    <location>
        <begin position="16"/>
        <end position="147"/>
    </location>
</feature>
<comment type="caution">
    <text evidence="3">The sequence shown here is derived from an EMBL/GenBank/DDBJ whole genome shotgun (WGS) entry which is preliminary data.</text>
</comment>
<feature type="region of interest" description="Disordered" evidence="1">
    <location>
        <begin position="577"/>
        <end position="621"/>
    </location>
</feature>
<gene>
    <name evidence="3" type="ORF">PsYK624_100340</name>
</gene>
<dbReference type="AlphaFoldDB" id="A0A9P3GGH3"/>
<sequence>MLEDLEVQVRGMHRRLRARFSPTQLFPVTPDPGPTSTPTPANDTPTNPPDNNNPPPTSTPAVTDGPGPASQPASSAASQPTSTAQSTSSTSATSSSSASSSSSTSASSSSSSSSSSTASSASSTPAPTQSQTQQQQPGGLGASIPVVNTSHGTSTVYSSGLGGPTPALAGASTSPTPTSTSSVQVPVVIGIVVAVIAGLAGIIFAVTYFMRRSGRDEEDDILRRQSMVLPDEHTPRGFPPGRGVTPRPPSTVEPHMTGGPVTFGGQQHYVDQGYYGSSYNGGYGAGQAAIPMPPQAWAPVTPHSSQPFFQPMGETPLGSPVTPGPYESAYNGHGQFTQQAAMGAAMGGAMGGAYLERHGSNGAEYMLNHQGSNGDYMLSRQGSTGADVMLNRQYSNGADYMLNRQGSTGPEYMPHRQDTLSPISPVRQGSLGPNTPSRQNSTASTVPLALQPGGNTFLTRQSSMTATAAQLDIPETDYVDLNRSSVSPFQAAQYAEISDRLQSAPPLPLPTPLVAAAADEAIMKEDQVVPTVTEPRPLNVNTQTRVMSPVTSPVLGNAPGAFFTSPVEEIAHSPFSDPRVEHHTSFNVNPDDLPRPPSPAYSSKSRIDSTPPKLPEFSGKDSLFSPVTLEFPSSPAAHGKSPLSASVELTDESHVAGAKASPEPVRHNTKDTHARSPSTHTVYDDDDAYAGI</sequence>
<feature type="region of interest" description="Disordered" evidence="1">
    <location>
        <begin position="230"/>
        <end position="249"/>
    </location>
</feature>
<evidence type="ECO:0000313" key="4">
    <source>
        <dbReference type="Proteomes" id="UP000703269"/>
    </source>
</evidence>
<dbReference type="Proteomes" id="UP000703269">
    <property type="component" value="Unassembled WGS sequence"/>
</dbReference>
<feature type="compositionally biased region" description="Pro residues" evidence="1">
    <location>
        <begin position="46"/>
        <end position="58"/>
    </location>
</feature>
<feature type="transmembrane region" description="Helical" evidence="2">
    <location>
        <begin position="187"/>
        <end position="209"/>
    </location>
</feature>
<dbReference type="PANTHER" id="PTHR16021">
    <property type="entry name" value="MANSC DOMAIN CONTAINING PROTEIN 1"/>
    <property type="match status" value="1"/>
</dbReference>
<keyword evidence="4" id="KW-1185">Reference proteome</keyword>
<feature type="region of interest" description="Disordered" evidence="1">
    <location>
        <begin position="404"/>
        <end position="449"/>
    </location>
</feature>
<evidence type="ECO:0000256" key="2">
    <source>
        <dbReference type="SAM" id="Phobius"/>
    </source>
</evidence>
<dbReference type="OrthoDB" id="3263296at2759"/>
<reference evidence="3 4" key="1">
    <citation type="submission" date="2021-08" db="EMBL/GenBank/DDBJ databases">
        <title>Draft Genome Sequence of Phanerochaete sordida strain YK-624.</title>
        <authorList>
            <person name="Mori T."/>
            <person name="Dohra H."/>
            <person name="Suzuki T."/>
            <person name="Kawagishi H."/>
            <person name="Hirai H."/>
        </authorList>
    </citation>
    <scope>NUCLEOTIDE SEQUENCE [LARGE SCALE GENOMIC DNA]</scope>
    <source>
        <strain evidence="3 4">YK-624</strain>
    </source>
</reference>
<dbReference type="EMBL" id="BPQB01000035">
    <property type="protein sequence ID" value="GJE93869.1"/>
    <property type="molecule type" value="Genomic_DNA"/>
</dbReference>
<keyword evidence="2" id="KW-0812">Transmembrane</keyword>
<evidence type="ECO:0000313" key="3">
    <source>
        <dbReference type="EMBL" id="GJE93869.1"/>
    </source>
</evidence>
<evidence type="ECO:0000256" key="1">
    <source>
        <dbReference type="SAM" id="MobiDB-lite"/>
    </source>
</evidence>
<protein>
    <submittedName>
        <fullName evidence="3">Uncharacterized protein</fullName>
    </submittedName>
</protein>
<dbReference type="PANTHER" id="PTHR16021:SF23">
    <property type="entry name" value="FI18411P1-RELATED"/>
    <property type="match status" value="1"/>
</dbReference>
<organism evidence="3 4">
    <name type="scientific">Phanerochaete sordida</name>
    <dbReference type="NCBI Taxonomy" id="48140"/>
    <lineage>
        <taxon>Eukaryota</taxon>
        <taxon>Fungi</taxon>
        <taxon>Dikarya</taxon>
        <taxon>Basidiomycota</taxon>
        <taxon>Agaricomycotina</taxon>
        <taxon>Agaricomycetes</taxon>
        <taxon>Polyporales</taxon>
        <taxon>Phanerochaetaceae</taxon>
        <taxon>Phanerochaete</taxon>
    </lineage>
</organism>
<accession>A0A9P3GGH3</accession>
<keyword evidence="2" id="KW-1133">Transmembrane helix</keyword>
<feature type="region of interest" description="Disordered" evidence="1">
    <location>
        <begin position="650"/>
        <end position="692"/>
    </location>
</feature>